<evidence type="ECO:0000313" key="2">
    <source>
        <dbReference type="EMBL" id="EST10641.1"/>
    </source>
</evidence>
<gene>
    <name evidence="2" type="ORF">P343_16000</name>
</gene>
<reference evidence="2 3" key="1">
    <citation type="journal article" date="2013" name="Genome Announc.">
        <title>Genome Sequence of Sporolactobacillus laevolacticus DSM442, an Efficient Polymer-Grade D-Lactate Producer from Agricultural Waste Cottonseed as a Nitrogen Source.</title>
        <authorList>
            <person name="Wang H."/>
            <person name="Wang L."/>
            <person name="Ju J."/>
            <person name="Yu B."/>
            <person name="Ma Y."/>
        </authorList>
    </citation>
    <scope>NUCLEOTIDE SEQUENCE [LARGE SCALE GENOMIC DNA]</scope>
    <source>
        <strain evidence="2 3">DSM 442</strain>
    </source>
</reference>
<accession>V6IVV1</accession>
<feature type="signal peptide" evidence="1">
    <location>
        <begin position="1"/>
        <end position="24"/>
    </location>
</feature>
<name>V6IVV1_9BACL</name>
<dbReference type="InterPro" id="IPR011050">
    <property type="entry name" value="Pectin_lyase_fold/virulence"/>
</dbReference>
<evidence type="ECO:0000313" key="3">
    <source>
        <dbReference type="Proteomes" id="UP000018296"/>
    </source>
</evidence>
<dbReference type="PROSITE" id="PS51257">
    <property type="entry name" value="PROKAR_LIPOPROTEIN"/>
    <property type="match status" value="1"/>
</dbReference>
<sequence>MKKRFSIMVIVALLISCLSFSSFASAETAKATIYYTAAGTHLYKDKKGVKTIRTLSVNTKFYIRHKPSRGFYRVTYSKSSGYINVKNLTKSKAATYKDFEGSWYLGKVNAHVSRQILITKNYIYFNYDPGAVIAVVKSKNAVVRNNTLYLQHVTLHGDGTQIWGKLTQTMELKMKNGKKTLLVSKPDNKIIKDFYGKAVMK</sequence>
<protein>
    <submittedName>
        <fullName evidence="2">Uncharacterized protein</fullName>
    </submittedName>
</protein>
<dbReference type="STRING" id="1395513.P343_16000"/>
<dbReference type="PATRIC" id="fig|1395513.3.peg.3256"/>
<evidence type="ECO:0000256" key="1">
    <source>
        <dbReference type="SAM" id="SignalP"/>
    </source>
</evidence>
<dbReference type="Proteomes" id="UP000018296">
    <property type="component" value="Unassembled WGS sequence"/>
</dbReference>
<keyword evidence="3" id="KW-1185">Reference proteome</keyword>
<keyword evidence="1" id="KW-0732">Signal</keyword>
<organism evidence="2 3">
    <name type="scientific">Sporolactobacillus laevolacticus DSM 442</name>
    <dbReference type="NCBI Taxonomy" id="1395513"/>
    <lineage>
        <taxon>Bacteria</taxon>
        <taxon>Bacillati</taxon>
        <taxon>Bacillota</taxon>
        <taxon>Bacilli</taxon>
        <taxon>Bacillales</taxon>
        <taxon>Sporolactobacillaceae</taxon>
        <taxon>Sporolactobacillus</taxon>
    </lineage>
</organism>
<dbReference type="EMBL" id="AWTC01000020">
    <property type="protein sequence ID" value="EST10641.1"/>
    <property type="molecule type" value="Genomic_DNA"/>
</dbReference>
<dbReference type="SUPFAM" id="SSF51126">
    <property type="entry name" value="Pectin lyase-like"/>
    <property type="match status" value="1"/>
</dbReference>
<dbReference type="AlphaFoldDB" id="V6IVV1"/>
<feature type="chain" id="PRO_5039264215" evidence="1">
    <location>
        <begin position="25"/>
        <end position="201"/>
    </location>
</feature>
<dbReference type="OrthoDB" id="2989033at2"/>
<proteinExistence type="predicted"/>
<dbReference type="RefSeq" id="WP_023511413.1">
    <property type="nucleotide sequence ID" value="NZ_AWTC01000020.1"/>
</dbReference>
<comment type="caution">
    <text evidence="2">The sequence shown here is derived from an EMBL/GenBank/DDBJ whole genome shotgun (WGS) entry which is preliminary data.</text>
</comment>